<dbReference type="GO" id="GO:0051287">
    <property type="term" value="F:NAD binding"/>
    <property type="evidence" value="ECO:0007669"/>
    <property type="project" value="InterPro"/>
</dbReference>
<dbReference type="PROSITE" id="PS00041">
    <property type="entry name" value="HTH_ARAC_FAMILY_1"/>
    <property type="match status" value="1"/>
</dbReference>
<dbReference type="InterPro" id="IPR036390">
    <property type="entry name" value="WH_DNA-bd_sf"/>
</dbReference>
<evidence type="ECO:0000313" key="10">
    <source>
        <dbReference type="EMBL" id="CAE7480834.1"/>
    </source>
</evidence>
<dbReference type="InterPro" id="IPR009057">
    <property type="entry name" value="Homeodomain-like_sf"/>
</dbReference>
<dbReference type="InterPro" id="IPR029753">
    <property type="entry name" value="D-isomer_DH_CS"/>
</dbReference>
<dbReference type="SMART" id="SM00347">
    <property type="entry name" value="HTH_MARR"/>
    <property type="match status" value="1"/>
</dbReference>
<dbReference type="Pfam" id="PF01047">
    <property type="entry name" value="MarR"/>
    <property type="match status" value="1"/>
</dbReference>
<evidence type="ECO:0000313" key="11">
    <source>
        <dbReference type="Proteomes" id="UP000601435"/>
    </source>
</evidence>
<dbReference type="InterPro" id="IPR029041">
    <property type="entry name" value="FAD-linked_oxidoreductase-like"/>
</dbReference>
<dbReference type="PROSITE" id="PS00671">
    <property type="entry name" value="D_2_HYDROXYACID_DH_3"/>
    <property type="match status" value="1"/>
</dbReference>
<dbReference type="InterPro" id="IPR018062">
    <property type="entry name" value="HTH_AraC-typ_CS"/>
</dbReference>
<dbReference type="CDD" id="cd00077">
    <property type="entry name" value="HDc"/>
    <property type="match status" value="1"/>
</dbReference>
<evidence type="ECO:0000256" key="3">
    <source>
        <dbReference type="ARBA" id="ARBA00023015"/>
    </source>
</evidence>
<dbReference type="PROSITE" id="PS01117">
    <property type="entry name" value="HTH_MARR_1"/>
    <property type="match status" value="1"/>
</dbReference>
<dbReference type="SUPFAM" id="SSF46689">
    <property type="entry name" value="Homeodomain-like"/>
    <property type="match status" value="2"/>
</dbReference>
<evidence type="ECO:0000256" key="5">
    <source>
        <dbReference type="ARBA" id="ARBA00023125"/>
    </source>
</evidence>
<dbReference type="SUPFAM" id="SSF51735">
    <property type="entry name" value="NAD(P)-binding Rossmann-fold domains"/>
    <property type="match status" value="1"/>
</dbReference>
<feature type="domain" description="HTH araC/xylS-type" evidence="8">
    <location>
        <begin position="818"/>
        <end position="916"/>
    </location>
</feature>
<dbReference type="EMBL" id="CAJNJA010021714">
    <property type="protein sequence ID" value="CAE7480834.1"/>
    <property type="molecule type" value="Genomic_DNA"/>
</dbReference>
<dbReference type="Gene3D" id="3.20.20.220">
    <property type="match status" value="1"/>
</dbReference>
<dbReference type="Pfam" id="PF01965">
    <property type="entry name" value="DJ-1_PfpI"/>
    <property type="match status" value="1"/>
</dbReference>
<dbReference type="PROSITE" id="PS01124">
    <property type="entry name" value="HTH_ARAC_FAMILY_2"/>
    <property type="match status" value="1"/>
</dbReference>
<dbReference type="OrthoDB" id="298012at2759"/>
<evidence type="ECO:0000256" key="7">
    <source>
        <dbReference type="SAM" id="MobiDB-lite"/>
    </source>
</evidence>
<dbReference type="CDD" id="cd05301">
    <property type="entry name" value="GDH"/>
    <property type="match status" value="1"/>
</dbReference>
<keyword evidence="6" id="KW-0804">Transcription</keyword>
<dbReference type="InterPro" id="IPR029062">
    <property type="entry name" value="Class_I_gatase-like"/>
</dbReference>
<dbReference type="Gene3D" id="3.40.50.880">
    <property type="match status" value="1"/>
</dbReference>
<dbReference type="InterPro" id="IPR002818">
    <property type="entry name" value="DJ-1/PfpI"/>
</dbReference>
<evidence type="ECO:0000259" key="9">
    <source>
        <dbReference type="PROSITE" id="PS50995"/>
    </source>
</evidence>
<gene>
    <name evidence="10" type="primary">cdhR</name>
    <name evidence="10" type="ORF">SNEC2469_LOCUS13604</name>
</gene>
<dbReference type="InterPro" id="IPR003607">
    <property type="entry name" value="HD/PDEase_dom"/>
</dbReference>
<dbReference type="CDD" id="cd03136">
    <property type="entry name" value="GATase1_AraC_ArgR_like"/>
    <property type="match status" value="1"/>
</dbReference>
<dbReference type="SMART" id="SM00342">
    <property type="entry name" value="HTH_ARAC"/>
    <property type="match status" value="1"/>
</dbReference>
<dbReference type="Pfam" id="PF02826">
    <property type="entry name" value="2-Hacid_dh_C"/>
    <property type="match status" value="1"/>
</dbReference>
<dbReference type="PROSITE" id="PS50995">
    <property type="entry name" value="HTH_MARR_2"/>
    <property type="match status" value="1"/>
</dbReference>
<protein>
    <submittedName>
        <fullName evidence="10">CdhR protein</fullName>
    </submittedName>
</protein>
<dbReference type="InterPro" id="IPR006140">
    <property type="entry name" value="D-isomer_DH_NAD-bd"/>
</dbReference>
<dbReference type="SUPFAM" id="SSF52317">
    <property type="entry name" value="Class I glutamine amidotransferase-like"/>
    <property type="match status" value="1"/>
</dbReference>
<feature type="domain" description="HTH marR-type" evidence="9">
    <location>
        <begin position="998"/>
        <end position="1130"/>
    </location>
</feature>
<evidence type="ECO:0000256" key="2">
    <source>
        <dbReference type="ARBA" id="ARBA00023002"/>
    </source>
</evidence>
<dbReference type="PROSITE" id="PS00670">
    <property type="entry name" value="D_2_HYDROXYACID_DH_2"/>
    <property type="match status" value="1"/>
</dbReference>
<dbReference type="InterPro" id="IPR000835">
    <property type="entry name" value="HTH_MarR-typ"/>
</dbReference>
<dbReference type="InterPro" id="IPR036388">
    <property type="entry name" value="WH-like_DNA-bd_sf"/>
</dbReference>
<dbReference type="Gene3D" id="1.10.3210.10">
    <property type="entry name" value="Hypothetical protein af1432"/>
    <property type="match status" value="1"/>
</dbReference>
<dbReference type="PANTHER" id="PTHR10996">
    <property type="entry name" value="2-HYDROXYACID DEHYDROGENASE-RELATED"/>
    <property type="match status" value="1"/>
</dbReference>
<dbReference type="SUPFAM" id="SSF52283">
    <property type="entry name" value="Formate/glycerate dehydrogenase catalytic domain-like"/>
    <property type="match status" value="1"/>
</dbReference>
<organism evidence="10 11">
    <name type="scientific">Symbiodinium necroappetens</name>
    <dbReference type="NCBI Taxonomy" id="1628268"/>
    <lineage>
        <taxon>Eukaryota</taxon>
        <taxon>Sar</taxon>
        <taxon>Alveolata</taxon>
        <taxon>Dinophyceae</taxon>
        <taxon>Suessiales</taxon>
        <taxon>Symbiodiniaceae</taxon>
        <taxon>Symbiodinium</taxon>
    </lineage>
</organism>
<dbReference type="Pfam" id="PF01966">
    <property type="entry name" value="HD"/>
    <property type="match status" value="1"/>
</dbReference>
<keyword evidence="2" id="KW-0560">Oxidoreductase</keyword>
<reference evidence="10" key="1">
    <citation type="submission" date="2021-02" db="EMBL/GenBank/DDBJ databases">
        <authorList>
            <person name="Dougan E. K."/>
            <person name="Rhodes N."/>
            <person name="Thang M."/>
            <person name="Chan C."/>
        </authorList>
    </citation>
    <scope>NUCLEOTIDE SEQUENCE</scope>
</reference>
<dbReference type="GO" id="GO:0005829">
    <property type="term" value="C:cytosol"/>
    <property type="evidence" value="ECO:0007669"/>
    <property type="project" value="TreeGrafter"/>
</dbReference>
<dbReference type="SUPFAM" id="SSF51730">
    <property type="entry name" value="FAD-linked oxidoreductase"/>
    <property type="match status" value="1"/>
</dbReference>
<dbReference type="Gene3D" id="1.10.10.10">
    <property type="entry name" value="Winged helix-like DNA-binding domain superfamily/Winged helix DNA-binding domain"/>
    <property type="match status" value="1"/>
</dbReference>
<dbReference type="Pfam" id="PF00389">
    <property type="entry name" value="2-Hacid_dh"/>
    <property type="match status" value="1"/>
</dbReference>
<comment type="similarity">
    <text evidence="1">Belongs to the D-isomer specific 2-hydroxyacid dehydrogenase family.</text>
</comment>
<name>A0A812SFC9_9DINO</name>
<dbReference type="InterPro" id="IPR023187">
    <property type="entry name" value="Tscrpt_reg_MarR-type_CS"/>
</dbReference>
<keyword evidence="5" id="KW-0238">DNA-binding</keyword>
<dbReference type="GO" id="GO:0016618">
    <property type="term" value="F:hydroxypyruvate reductase [NAD(P)H] activity"/>
    <property type="evidence" value="ECO:0007669"/>
    <property type="project" value="TreeGrafter"/>
</dbReference>
<dbReference type="Gene3D" id="3.40.50.720">
    <property type="entry name" value="NAD(P)-binding Rossmann-like Domain"/>
    <property type="match status" value="2"/>
</dbReference>
<keyword evidence="11" id="KW-1185">Reference proteome</keyword>
<dbReference type="Gene3D" id="1.10.10.60">
    <property type="entry name" value="Homeodomain-like"/>
    <property type="match status" value="1"/>
</dbReference>
<dbReference type="InterPro" id="IPR036291">
    <property type="entry name" value="NAD(P)-bd_dom_sf"/>
</dbReference>
<dbReference type="SUPFAM" id="SSF109604">
    <property type="entry name" value="HD-domain/PDEase-like"/>
    <property type="match status" value="1"/>
</dbReference>
<keyword evidence="4" id="KW-0520">NAD</keyword>
<feature type="region of interest" description="Disordered" evidence="7">
    <location>
        <begin position="309"/>
        <end position="328"/>
    </location>
</feature>
<dbReference type="Pfam" id="PF12833">
    <property type="entry name" value="HTH_18"/>
    <property type="match status" value="1"/>
</dbReference>
<dbReference type="InterPro" id="IPR006139">
    <property type="entry name" value="D-isomer_2_OHA_DH_cat_dom"/>
</dbReference>
<dbReference type="GO" id="GO:0043565">
    <property type="term" value="F:sequence-specific DNA binding"/>
    <property type="evidence" value="ECO:0007669"/>
    <property type="project" value="InterPro"/>
</dbReference>
<accession>A0A812SFC9</accession>
<dbReference type="GO" id="GO:0030267">
    <property type="term" value="F:glyoxylate reductase (NADPH) activity"/>
    <property type="evidence" value="ECO:0007669"/>
    <property type="project" value="TreeGrafter"/>
</dbReference>
<sequence>MLRACATRALPPAVTERLRRDYDVRLNAADRVLGPDEIVAAAEGCFALICIATDRLDRALIERLPDSVKLIATFSVGYEHIDLEAAKARGIQVSNTPDVLTEATADIALLCLLGAARRAWEAQTLLRQGRWTGWATTQLCGTQVSGKRLGILGMGRIGQAVAARARGFGLEIHYSNRSRLPESEERGARYHPVAEEMLAHCDFLSLNAPSTPQTHHFLDAARIARLPDGAVVVNTARGTLVDDEALIAALKSGKLAAAGLDVFEGEPRVDPRYFDLPNTFLLPHIGSATVETRDAMGFICLDNLDAGPHSRRASASAPGRPAVEKALQPPAERRVVARRAGDLRLARLRARAGQPLLRLVHPAQHHLAGDLGVELQAVDTPVQPEGLVLEHSAGSQQLGPGRQLEAFGMPVIDVHRLGQDLAPARRRGHLGIADLVQPLAVALDPRALAARQHLGAQADAQVGAPRPDPGVDPAQLLRQVVDLLGLAGHLRAAVDDAERMPLVQVRQGLAPGDEALVQVVAAGGQRPGDAVVALVLGVTDQQGGRHHTRKIDRAARRQNPGAPRQARLFASASSIDLCMSNDPSPAERAAAPARPHPLEPSAADRPQRFAFLLVPNFSILAFTSALEPLRAANRLTGRRLYHWTLLSADGAPVHASSNVGIIVDQPLSDAQRFDTVIVCAGLGAEVYREPRLEAWLRRLARQGCRIGAVSTGTYLLARAGLLQEVRCTLHWESLPAFEEAFPELEATAELFEIDGPRMTCSGGTASLDMMLSVIGLDHGRELATKVAEQFIHERIRSREDKQRMALRARLAVSHPKLLAVVAIMEEHIEDPLPRSDLARMAGLSTRQLERLFRRYLGKTPTRHYLELRIDRARLLLTQTSMSVLEVATACGFVSASHFSKCYREFFDRSPREERAAAAAVATFRRPRTRPAASPPPRRAAGLISGHGELRRFMTGRTIRAATWRQRRLQASQERLRAMTATAAQNEIHEMGTGAMNLDEQVAHLLRRAHQRASSLFLSILGEHQLTPTQFFAMARLHERGQLSQNRLGRLAAMDPATIQGVIRRLEERGFIQRTPDVNDRRRMVLTLTSDGRSLVSRLLDHADGVSEAILEPLATRRSARRLVAKTRLAVVPGTERRPRPAAGCLVSRRGRAPSRERRTRMFQAVETPPAGTSEPLSGQSLPAAVSALLADFTIETTPGAAAKIADYREHLRPGATVAVTFLPGSDFEDTIATAARLRREGFEPAPHLAARSIPGAWELDDWLARLAGEAGASHAVVLAGAVARPLGPFASSMDLLETGLLDRHGFTRISVAGHPEGNPDIPDEMVAQALAWKNDFARRSDAHFEVVTQFVFDAQPIIAWDQAIRAAGNRLPVRVGLPGLATLKTLIGHARACGIGPSMQYLLKQARNVTRLMSVSAPDKLVTDLARYRLSAPESCIQGVHLYPLGGLRRSAAWSYAVADGAFTLAARFAGSAGRVKRAPFRTAGAGAVDPTHEGGEMDEVSFTRMEDGTAADYALVAREEERLKQANFADSVLGLLKAMRGPKLGYKIDRYQHSLQSATRAERDGAGEELVVAALLHDIGDTVAPDNHAEFAATLLKPYVTHETWWIVQHHAIFQGYYFWHHLGADRNAREAYRGHPHFAACADFCARWDQTAFDPDYDTAPLAHFEPLVRRVLAREPWALWKETAPAA</sequence>
<feature type="region of interest" description="Disordered" evidence="7">
    <location>
        <begin position="580"/>
        <end position="601"/>
    </location>
</feature>
<dbReference type="GO" id="GO:0003700">
    <property type="term" value="F:DNA-binding transcription factor activity"/>
    <property type="evidence" value="ECO:0007669"/>
    <property type="project" value="InterPro"/>
</dbReference>
<evidence type="ECO:0000256" key="6">
    <source>
        <dbReference type="ARBA" id="ARBA00023163"/>
    </source>
</evidence>
<dbReference type="SUPFAM" id="SSF46785">
    <property type="entry name" value="Winged helix' DNA-binding domain"/>
    <property type="match status" value="1"/>
</dbReference>
<dbReference type="Proteomes" id="UP000601435">
    <property type="component" value="Unassembled WGS sequence"/>
</dbReference>
<proteinExistence type="inferred from homology"/>
<evidence type="ECO:0000259" key="8">
    <source>
        <dbReference type="PROSITE" id="PS01124"/>
    </source>
</evidence>
<evidence type="ECO:0000256" key="4">
    <source>
        <dbReference type="ARBA" id="ARBA00023027"/>
    </source>
</evidence>
<dbReference type="InterPro" id="IPR050223">
    <property type="entry name" value="D-isomer_2-hydroxyacid_DH"/>
</dbReference>
<evidence type="ECO:0000256" key="1">
    <source>
        <dbReference type="ARBA" id="ARBA00005854"/>
    </source>
</evidence>
<keyword evidence="3" id="KW-0805">Transcription regulation</keyword>
<comment type="caution">
    <text evidence="10">The sequence shown here is derived from an EMBL/GenBank/DDBJ whole genome shotgun (WGS) entry which is preliminary data.</text>
</comment>
<dbReference type="FunFam" id="3.40.50.720:FF:000203">
    <property type="entry name" value="D-3-phosphoglycerate dehydrogenase (SerA)"/>
    <property type="match status" value="1"/>
</dbReference>
<dbReference type="InterPro" id="IPR006674">
    <property type="entry name" value="HD_domain"/>
</dbReference>
<dbReference type="PANTHER" id="PTHR10996:SF283">
    <property type="entry name" value="GLYOXYLATE_HYDROXYPYRUVATE REDUCTASE B"/>
    <property type="match status" value="1"/>
</dbReference>
<dbReference type="InterPro" id="IPR018060">
    <property type="entry name" value="HTH_AraC"/>
</dbReference>